<gene>
    <name evidence="2" type="ORF">SSLN_LOCUS13600</name>
</gene>
<evidence type="ECO:0000313" key="3">
    <source>
        <dbReference type="Proteomes" id="UP000275846"/>
    </source>
</evidence>
<proteinExistence type="predicted"/>
<name>A0A3P7D005_SCHSO</name>
<evidence type="ECO:0000313" key="2">
    <source>
        <dbReference type="EMBL" id="VDL99985.1"/>
    </source>
</evidence>
<evidence type="ECO:0000256" key="1">
    <source>
        <dbReference type="SAM" id="MobiDB-lite"/>
    </source>
</evidence>
<keyword evidence="3" id="KW-1185">Reference proteome</keyword>
<organism evidence="2 3">
    <name type="scientific">Schistocephalus solidus</name>
    <name type="common">Tapeworm</name>
    <dbReference type="NCBI Taxonomy" id="70667"/>
    <lineage>
        <taxon>Eukaryota</taxon>
        <taxon>Metazoa</taxon>
        <taxon>Spiralia</taxon>
        <taxon>Lophotrochozoa</taxon>
        <taxon>Platyhelminthes</taxon>
        <taxon>Cestoda</taxon>
        <taxon>Eucestoda</taxon>
        <taxon>Diphyllobothriidea</taxon>
        <taxon>Diphyllobothriidae</taxon>
        <taxon>Schistocephalus</taxon>
    </lineage>
</organism>
<feature type="compositionally biased region" description="Polar residues" evidence="1">
    <location>
        <begin position="252"/>
        <end position="264"/>
    </location>
</feature>
<dbReference type="Proteomes" id="UP000275846">
    <property type="component" value="Unassembled WGS sequence"/>
</dbReference>
<protein>
    <submittedName>
        <fullName evidence="2">Uncharacterized protein</fullName>
    </submittedName>
</protein>
<feature type="region of interest" description="Disordered" evidence="1">
    <location>
        <begin position="244"/>
        <end position="290"/>
    </location>
</feature>
<reference evidence="2 3" key="1">
    <citation type="submission" date="2018-11" db="EMBL/GenBank/DDBJ databases">
        <authorList>
            <consortium name="Pathogen Informatics"/>
        </authorList>
    </citation>
    <scope>NUCLEOTIDE SEQUENCE [LARGE SCALE GENOMIC DNA]</scope>
    <source>
        <strain evidence="2 3">NST_G2</strain>
    </source>
</reference>
<feature type="compositionally biased region" description="Polar residues" evidence="1">
    <location>
        <begin position="279"/>
        <end position="290"/>
    </location>
</feature>
<accession>A0A3P7D005</accession>
<sequence>MGTIEIDVSCGVDGIGWRLMHENRFPSVEAKSEVVTGGSEEVHAPLHFLFCRCIECAVISEEKLVDGGCGYTDAPCFTPLVTANASDTVPLSVTRAALLHSVGHCKCFGYRPVVSNARHHPVVKLTHHMREPLRTAEFLHDFPQPVAIRQIHEVIYCPALPDIMGSPHVAYSFKVDREIGDTVAMATISCPLQLHLMPAILNTTTPPAQLPSELTLQCDSHLRRWSSPIPVACRTIEEISEAYRTPKPIQPPTSTEVSLASCCTTEGPPAPPTDHQEYLTESPTSDSLIPNGSFGEILDNFLPKAMVTHGDLPGTVFSLSSRPHSSLLGAMSF</sequence>
<dbReference type="OrthoDB" id="6243832at2759"/>
<dbReference type="EMBL" id="UYSU01038216">
    <property type="protein sequence ID" value="VDL99985.1"/>
    <property type="molecule type" value="Genomic_DNA"/>
</dbReference>
<dbReference type="AlphaFoldDB" id="A0A3P7D005"/>